<reference evidence="1" key="2">
    <citation type="submission" date="2016-06" db="EMBL/GenBank/DDBJ databases">
        <title>The genome of a short-lived fish provides insights into sex chromosome evolution and the genetic control of aging.</title>
        <authorList>
            <person name="Reichwald K."/>
            <person name="Felder M."/>
            <person name="Petzold A."/>
            <person name="Koch P."/>
            <person name="Groth M."/>
            <person name="Platzer M."/>
        </authorList>
    </citation>
    <scope>NUCLEOTIDE SEQUENCE</scope>
    <source>
        <tissue evidence="1">Brain</tissue>
    </source>
</reference>
<name>A0A1A8G2T3_9TELE</name>
<gene>
    <name evidence="1" type="primary">ELAVL3</name>
</gene>
<reference evidence="1" key="1">
    <citation type="submission" date="2016-05" db="EMBL/GenBank/DDBJ databases">
        <authorList>
            <person name="Lavstsen T."/>
            <person name="Jespersen J.S."/>
        </authorList>
    </citation>
    <scope>NUCLEOTIDE SEQUENCE</scope>
    <source>
        <tissue evidence="1">Brain</tissue>
    </source>
</reference>
<feature type="non-terminal residue" evidence="1">
    <location>
        <position position="1"/>
    </location>
</feature>
<sequence>TRQFTKRQLRSQEVNVKGVLSKAFMPKLNLKQSARNTTCCLHPKTRPHSPKRQKSVITISTDAAF</sequence>
<evidence type="ECO:0000313" key="1">
    <source>
        <dbReference type="EMBL" id="SBQ65346.1"/>
    </source>
</evidence>
<dbReference type="EMBL" id="HAEB01018819">
    <property type="protein sequence ID" value="SBQ65346.1"/>
    <property type="molecule type" value="Transcribed_RNA"/>
</dbReference>
<dbReference type="AlphaFoldDB" id="A0A1A8G2T3"/>
<proteinExistence type="predicted"/>
<protein>
    <submittedName>
        <fullName evidence="1">ELAV (Embryonic lethal, abnormal vision)-like 3 (Hu antigen C)</fullName>
    </submittedName>
</protein>
<organism evidence="1">
    <name type="scientific">Nothobranchius korthausae</name>
    <dbReference type="NCBI Taxonomy" id="1143690"/>
    <lineage>
        <taxon>Eukaryota</taxon>
        <taxon>Metazoa</taxon>
        <taxon>Chordata</taxon>
        <taxon>Craniata</taxon>
        <taxon>Vertebrata</taxon>
        <taxon>Euteleostomi</taxon>
        <taxon>Actinopterygii</taxon>
        <taxon>Neopterygii</taxon>
        <taxon>Teleostei</taxon>
        <taxon>Neoteleostei</taxon>
        <taxon>Acanthomorphata</taxon>
        <taxon>Ovalentaria</taxon>
        <taxon>Atherinomorphae</taxon>
        <taxon>Cyprinodontiformes</taxon>
        <taxon>Nothobranchiidae</taxon>
        <taxon>Nothobranchius</taxon>
    </lineage>
</organism>
<accession>A0A1A8G2T3</accession>